<dbReference type="Proteomes" id="UP000501926">
    <property type="component" value="Chromosome"/>
</dbReference>
<reference evidence="4 5" key="3">
    <citation type="submission" date="2020-02" db="EMBL/GenBank/DDBJ databases">
        <title>Newly sequenced genome of strain CSTR1 showed variability in Candidatus Kuenenia stuttgartiensis genomes.</title>
        <authorList>
            <person name="Ding C."/>
            <person name="Adrian L."/>
        </authorList>
    </citation>
    <scope>NUCLEOTIDE SEQUENCE [LARGE SCALE GENOMIC DNA]</scope>
    <source>
        <strain evidence="4 5">CSTR1</strain>
    </source>
</reference>
<reference evidence="3" key="1">
    <citation type="journal article" date="2006" name="Nature">
        <title>Deciphering the evolution and metabolism of an anammox bacterium from a community genome.</title>
        <authorList>
            <person name="Strous M."/>
            <person name="Pelletier E."/>
            <person name="Mangenot S."/>
            <person name="Rattei T."/>
            <person name="Lehner A."/>
            <person name="Taylor M.W."/>
            <person name="Horn M."/>
            <person name="Daims H."/>
            <person name="Bartol-Mavel D."/>
            <person name="Wincker P."/>
            <person name="Barbe V."/>
            <person name="Fonknechten N."/>
            <person name="Vallenet D."/>
            <person name="Segurens B."/>
            <person name="Schenowitz-Truong C."/>
            <person name="Medigue C."/>
            <person name="Collingro A."/>
            <person name="Snel B."/>
            <person name="Dutilh B.E."/>
            <person name="OpDenCamp H.J.M."/>
            <person name="vanDerDrift C."/>
            <person name="Cirpus I."/>
            <person name="vanDePas-Schoonen K.T."/>
            <person name="Harhangi H.R."/>
            <person name="vanNiftrik L."/>
            <person name="Schmid M."/>
            <person name="Keltjens J."/>
            <person name="vanDeVossenberg J."/>
            <person name="Kartal B."/>
            <person name="Meier H."/>
            <person name="Frishman D."/>
            <person name="Huynen M.A."/>
            <person name="Mewes H."/>
            <person name="Weissenbach J."/>
            <person name="Jetten M.S.M."/>
            <person name="Wagner M."/>
            <person name="LePaslier D."/>
        </authorList>
    </citation>
    <scope>NUCLEOTIDE SEQUENCE</scope>
</reference>
<reference evidence="3" key="2">
    <citation type="submission" date="2006-01" db="EMBL/GenBank/DDBJ databases">
        <authorList>
            <person name="Genoscope"/>
        </authorList>
    </citation>
    <scope>NUCLEOTIDE SEQUENCE</scope>
</reference>
<protein>
    <recommendedName>
        <fullName evidence="2">Integrase SAM-like N-terminal domain-containing protein</fullName>
    </recommendedName>
</protein>
<organism evidence="3">
    <name type="scientific">Kuenenia stuttgartiensis</name>
    <dbReference type="NCBI Taxonomy" id="174633"/>
    <lineage>
        <taxon>Bacteria</taxon>
        <taxon>Pseudomonadati</taxon>
        <taxon>Planctomycetota</taxon>
        <taxon>Candidatus Brocadiia</taxon>
        <taxon>Candidatus Brocadiales</taxon>
        <taxon>Candidatus Brocadiaceae</taxon>
        <taxon>Candidatus Kuenenia</taxon>
    </lineage>
</organism>
<dbReference type="InterPro" id="IPR004107">
    <property type="entry name" value="Integrase_SAM-like_N"/>
</dbReference>
<evidence type="ECO:0000313" key="4">
    <source>
        <dbReference type="EMBL" id="QII11882.1"/>
    </source>
</evidence>
<dbReference type="AlphaFoldDB" id="Q1Q426"/>
<dbReference type="Pfam" id="PF13495">
    <property type="entry name" value="Phage_int_SAM_4"/>
    <property type="match status" value="1"/>
</dbReference>
<evidence type="ECO:0000313" key="5">
    <source>
        <dbReference type="Proteomes" id="UP000501926"/>
    </source>
</evidence>
<sequence length="63" mass="7303">MHDANRVKRYSMGTEKRCVNGIKRFIIFHGKRHPLHIGEHGVSRFLSRLAIKKQVSAFTQNQA</sequence>
<dbReference type="EMBL" id="CP049055">
    <property type="protein sequence ID" value="QII11882.1"/>
    <property type="molecule type" value="Genomic_DNA"/>
</dbReference>
<dbReference type="GO" id="GO:0015074">
    <property type="term" value="P:DNA integration"/>
    <property type="evidence" value="ECO:0007669"/>
    <property type="project" value="InterPro"/>
</dbReference>
<dbReference type="Gene3D" id="1.10.150.130">
    <property type="match status" value="1"/>
</dbReference>
<accession>Q1Q426</accession>
<dbReference type="EMBL" id="CT573071">
    <property type="protein sequence ID" value="CAJ74767.1"/>
    <property type="molecule type" value="Genomic_DNA"/>
</dbReference>
<name>Q1Q426_KUEST</name>
<proteinExistence type="predicted"/>
<gene>
    <name evidence="4" type="ORF">KsCSTR_25030</name>
    <name evidence="3" type="ORF">kuste4004</name>
</gene>
<keyword evidence="1" id="KW-0238">DNA-binding</keyword>
<dbReference type="InterPro" id="IPR010998">
    <property type="entry name" value="Integrase_recombinase_N"/>
</dbReference>
<feature type="domain" description="Integrase SAM-like N-terminal" evidence="2">
    <location>
        <begin position="3"/>
        <end position="63"/>
    </location>
</feature>
<evidence type="ECO:0000259" key="2">
    <source>
        <dbReference type="Pfam" id="PF13495"/>
    </source>
</evidence>
<dbReference type="GO" id="GO:0003677">
    <property type="term" value="F:DNA binding"/>
    <property type="evidence" value="ECO:0007669"/>
    <property type="project" value="UniProtKB-KW"/>
</dbReference>
<evidence type="ECO:0000313" key="3">
    <source>
        <dbReference type="EMBL" id="CAJ74767.1"/>
    </source>
</evidence>
<dbReference type="OrthoDB" id="9801717at2"/>
<evidence type="ECO:0000256" key="1">
    <source>
        <dbReference type="ARBA" id="ARBA00023125"/>
    </source>
</evidence>